<dbReference type="Proteomes" id="UP001144612">
    <property type="component" value="Unassembled WGS sequence"/>
</dbReference>
<protein>
    <submittedName>
        <fullName evidence="1">Helix-turn-helix domain-containing protein</fullName>
    </submittedName>
</protein>
<comment type="caution">
    <text evidence="1">The sequence shown here is derived from an EMBL/GenBank/DDBJ whole genome shotgun (WGS) entry which is preliminary data.</text>
</comment>
<organism evidence="1 2">
    <name type="scientific">Clostridium brassicae</name>
    <dbReference type="NCBI Taxonomy" id="2999072"/>
    <lineage>
        <taxon>Bacteria</taxon>
        <taxon>Bacillati</taxon>
        <taxon>Bacillota</taxon>
        <taxon>Clostridia</taxon>
        <taxon>Eubacteriales</taxon>
        <taxon>Clostridiaceae</taxon>
        <taxon>Clostridium</taxon>
    </lineage>
</organism>
<evidence type="ECO:0000313" key="1">
    <source>
        <dbReference type="EMBL" id="MCY6958413.1"/>
    </source>
</evidence>
<keyword evidence="2" id="KW-1185">Reference proteome</keyword>
<reference evidence="1" key="1">
    <citation type="submission" date="2022-12" db="EMBL/GenBank/DDBJ databases">
        <title>Clostridium sp. nov., isolated from industrial wastewater.</title>
        <authorList>
            <person name="Jiayan W."/>
        </authorList>
    </citation>
    <scope>NUCLEOTIDE SEQUENCE</scope>
    <source>
        <strain evidence="1">ZC22-4</strain>
    </source>
</reference>
<dbReference type="EMBL" id="JAPQFJ010000006">
    <property type="protein sequence ID" value="MCY6958413.1"/>
    <property type="molecule type" value="Genomic_DNA"/>
</dbReference>
<evidence type="ECO:0000313" key="2">
    <source>
        <dbReference type="Proteomes" id="UP001144612"/>
    </source>
</evidence>
<name>A0ABT4D9U6_9CLOT</name>
<proteinExistence type="predicted"/>
<sequence length="68" mass="7761">MIKKQVDKFGVLLTVEEMAGALGIREEQAYRLICQNAFEVLRVGTIIRVPKVKLVQWSSNHISNYEAK</sequence>
<gene>
    <name evidence="1" type="ORF">OW729_07335</name>
</gene>
<accession>A0ABT4D9U6</accession>
<dbReference type="RefSeq" id="WP_268060830.1">
    <property type="nucleotide sequence ID" value="NZ_JAPQFJ010000006.1"/>
</dbReference>